<organism evidence="1">
    <name type="scientific">uncultured Caudovirales phage</name>
    <dbReference type="NCBI Taxonomy" id="2100421"/>
    <lineage>
        <taxon>Viruses</taxon>
        <taxon>Duplodnaviria</taxon>
        <taxon>Heunggongvirae</taxon>
        <taxon>Uroviricota</taxon>
        <taxon>Caudoviricetes</taxon>
        <taxon>Peduoviridae</taxon>
        <taxon>Maltschvirus</taxon>
        <taxon>Maltschvirus maltsch</taxon>
    </lineage>
</organism>
<gene>
    <name evidence="1" type="ORF">UFOVP1229_54</name>
</gene>
<evidence type="ECO:0000313" key="1">
    <source>
        <dbReference type="EMBL" id="CAB4191597.1"/>
    </source>
</evidence>
<proteinExistence type="predicted"/>
<name>A0A6J5RB63_9CAUD</name>
<dbReference type="EMBL" id="LR797178">
    <property type="protein sequence ID" value="CAB4191597.1"/>
    <property type="molecule type" value="Genomic_DNA"/>
</dbReference>
<sequence>MFQFVCYGAALFVGVCIALIIGSICTVKDIKNPSDEPPCCGSCCPSDGPKNPQFYVYGRFLLDRQRPYSCAAFLIHERAVSAASRCNAGNDNFAWTSRCDYDDFRYQLHGEAIGTGCLT</sequence>
<protein>
    <submittedName>
        <fullName evidence="1">Uncharacterized protein</fullName>
    </submittedName>
</protein>
<accession>A0A6J5RB63</accession>
<reference evidence="1" key="1">
    <citation type="submission" date="2020-05" db="EMBL/GenBank/DDBJ databases">
        <authorList>
            <person name="Chiriac C."/>
            <person name="Salcher M."/>
            <person name="Ghai R."/>
            <person name="Kavagutti S V."/>
        </authorList>
    </citation>
    <scope>NUCLEOTIDE SEQUENCE</scope>
</reference>